<dbReference type="AlphaFoldDB" id="A0A6P2I2B0"/>
<accession>A0A6P2I2B0</accession>
<dbReference type="EMBL" id="CABVPP010000004">
    <property type="protein sequence ID" value="VWB24734.1"/>
    <property type="molecule type" value="Genomic_DNA"/>
</dbReference>
<reference evidence="2 3" key="1">
    <citation type="submission" date="2019-09" db="EMBL/GenBank/DDBJ databases">
        <authorList>
            <person name="Depoorter E."/>
        </authorList>
    </citation>
    <scope>NUCLEOTIDE SEQUENCE [LARGE SCALE GENOMIC DNA]</scope>
    <source>
        <strain evidence="2">LMG 26883</strain>
    </source>
</reference>
<name>A0A6P2I2B0_9BURK</name>
<evidence type="ECO:0000313" key="2">
    <source>
        <dbReference type="EMBL" id="VWB24734.1"/>
    </source>
</evidence>
<feature type="transmembrane region" description="Helical" evidence="1">
    <location>
        <begin position="6"/>
        <end position="24"/>
    </location>
</feature>
<gene>
    <name evidence="2" type="ORF">BPS26883_01027</name>
</gene>
<proteinExistence type="predicted"/>
<keyword evidence="1" id="KW-1133">Transmembrane helix</keyword>
<evidence type="ECO:0000256" key="1">
    <source>
        <dbReference type="SAM" id="Phobius"/>
    </source>
</evidence>
<protein>
    <submittedName>
        <fullName evidence="2">Uncharacterized protein</fullName>
    </submittedName>
</protein>
<dbReference type="Proteomes" id="UP000494162">
    <property type="component" value="Unassembled WGS sequence"/>
</dbReference>
<sequence length="71" mass="8049">MAPAWYLVGANPIAFITVFLLARWRNVRLERARHNDRVPSGVRGTRHAARNLTSEHVVTRHTGSPSYKVIT</sequence>
<keyword evidence="1" id="KW-0812">Transmembrane</keyword>
<evidence type="ECO:0000313" key="3">
    <source>
        <dbReference type="Proteomes" id="UP000494162"/>
    </source>
</evidence>
<organism evidence="2 3">
    <name type="scientific">Burkholderia pseudomultivorans</name>
    <dbReference type="NCBI Taxonomy" id="1207504"/>
    <lineage>
        <taxon>Bacteria</taxon>
        <taxon>Pseudomonadati</taxon>
        <taxon>Pseudomonadota</taxon>
        <taxon>Betaproteobacteria</taxon>
        <taxon>Burkholderiales</taxon>
        <taxon>Burkholderiaceae</taxon>
        <taxon>Burkholderia</taxon>
        <taxon>Burkholderia cepacia complex</taxon>
    </lineage>
</organism>
<keyword evidence="1" id="KW-0472">Membrane</keyword>